<evidence type="ECO:0000313" key="1">
    <source>
        <dbReference type="EMBL" id="OLN27161.1"/>
    </source>
</evidence>
<keyword evidence="2" id="KW-1185">Reference proteome</keyword>
<sequence>MPKWFLKTIQGIEAMHMIKKRQVKLKDLSVPNNVQLFQQLFGLMIVINL</sequence>
<organism evidence="1 2">
    <name type="scientific">Desulfosporosinus metallidurans</name>
    <dbReference type="NCBI Taxonomy" id="1888891"/>
    <lineage>
        <taxon>Bacteria</taxon>
        <taxon>Bacillati</taxon>
        <taxon>Bacillota</taxon>
        <taxon>Clostridia</taxon>
        <taxon>Eubacteriales</taxon>
        <taxon>Desulfitobacteriaceae</taxon>
        <taxon>Desulfosporosinus</taxon>
    </lineage>
</organism>
<name>A0A1Q8QIK5_9FIRM</name>
<dbReference type="EMBL" id="MLBF01000062">
    <property type="protein sequence ID" value="OLN27161.1"/>
    <property type="molecule type" value="Genomic_DNA"/>
</dbReference>
<evidence type="ECO:0008006" key="3">
    <source>
        <dbReference type="Google" id="ProtNLM"/>
    </source>
</evidence>
<dbReference type="Proteomes" id="UP000186102">
    <property type="component" value="Unassembled WGS sequence"/>
</dbReference>
<reference evidence="1 2" key="1">
    <citation type="submission" date="2016-09" db="EMBL/GenBank/DDBJ databases">
        <title>Complete genome of Desulfosporosinus sp. OL.</title>
        <authorList>
            <person name="Mardanov A."/>
            <person name="Beletsky A."/>
            <person name="Panova A."/>
            <person name="Karnachuk O."/>
            <person name="Ravin N."/>
        </authorList>
    </citation>
    <scope>NUCLEOTIDE SEQUENCE [LARGE SCALE GENOMIC DNA]</scope>
    <source>
        <strain evidence="1 2">OL</strain>
    </source>
</reference>
<accession>A0A1Q8QIK5</accession>
<dbReference type="AlphaFoldDB" id="A0A1Q8QIK5"/>
<gene>
    <name evidence="1" type="ORF">DSOL_4673</name>
</gene>
<evidence type="ECO:0000313" key="2">
    <source>
        <dbReference type="Proteomes" id="UP000186102"/>
    </source>
</evidence>
<comment type="caution">
    <text evidence="1">The sequence shown here is derived from an EMBL/GenBank/DDBJ whole genome shotgun (WGS) entry which is preliminary data.</text>
</comment>
<protein>
    <recommendedName>
        <fullName evidence="3">DDE domain-containing protein</fullName>
    </recommendedName>
</protein>
<proteinExistence type="predicted"/>